<gene>
    <name evidence="9" type="ORF">LP52_03460</name>
</gene>
<keyword evidence="3" id="KW-1003">Cell membrane</keyword>
<evidence type="ECO:0000259" key="8">
    <source>
        <dbReference type="PROSITE" id="PS50928"/>
    </source>
</evidence>
<keyword evidence="5 7" id="KW-1133">Transmembrane helix</keyword>
<dbReference type="AlphaFoldDB" id="A0A0C2JF94"/>
<feature type="transmembrane region" description="Helical" evidence="7">
    <location>
        <begin position="244"/>
        <end position="269"/>
    </location>
</feature>
<sequence>MAKFLIRRLLSYLVLIFLASSIAYLIAASTLDPRGHFEQMQPPPSDQAIEKELNKLNLNDETPLAERYATWATGVATADFGRTIKDQSVNENIARKAGVSLRLIVAGTLIGATLGVAMGAYAAVRQYGRFDRVTTVAAFFLLAVPAVVVAVILQVSAVWLNDVSGMRLLEYGGEYSPNLQAGFWGTLADRVQHAILPTLALSLSLFAAFSRYQRNMMLDVLGSDFVRTAMAKGLTRRAAMIKHALRTALIPTITYFTFTFGILIANATFTEKIFGWHGMGAWVVDSIATQDVNAVAAVTFFMAVCVMAASFLSDVLYAWLDPRVRVS</sequence>
<evidence type="ECO:0000256" key="7">
    <source>
        <dbReference type="RuleBase" id="RU363032"/>
    </source>
</evidence>
<evidence type="ECO:0000313" key="10">
    <source>
        <dbReference type="Proteomes" id="UP000031675"/>
    </source>
</evidence>
<dbReference type="RefSeq" id="WP_040270679.1">
    <property type="nucleotide sequence ID" value="NZ_JROO01000006.1"/>
</dbReference>
<dbReference type="PANTHER" id="PTHR30465">
    <property type="entry name" value="INNER MEMBRANE ABC TRANSPORTER"/>
    <property type="match status" value="1"/>
</dbReference>
<feature type="transmembrane region" description="Helical" evidence="7">
    <location>
        <begin position="136"/>
        <end position="160"/>
    </location>
</feature>
<dbReference type="SUPFAM" id="SSF161098">
    <property type="entry name" value="MetI-like"/>
    <property type="match status" value="1"/>
</dbReference>
<organism evidence="9 10">
    <name type="scientific">Streptomonospora alba</name>
    <dbReference type="NCBI Taxonomy" id="183763"/>
    <lineage>
        <taxon>Bacteria</taxon>
        <taxon>Bacillati</taxon>
        <taxon>Actinomycetota</taxon>
        <taxon>Actinomycetes</taxon>
        <taxon>Streptosporangiales</taxon>
        <taxon>Nocardiopsidaceae</taxon>
        <taxon>Streptomonospora</taxon>
    </lineage>
</organism>
<reference evidence="10" key="1">
    <citation type="journal article" date="2015" name="Chem. Biol.">
        <title>Structure, bioactivity, and resistance mechanism of streptomonomicin, an unusual lasso Peptide from an understudied halophilic actinomycete.</title>
        <authorList>
            <person name="Metelev M."/>
            <person name="Tietz J.I."/>
            <person name="Melby J.O."/>
            <person name="Blair P.M."/>
            <person name="Zhu L."/>
            <person name="Livnat I."/>
            <person name="Severinov K."/>
            <person name="Mitchell D.A."/>
        </authorList>
    </citation>
    <scope>NUCLEOTIDE SEQUENCE [LARGE SCALE GENOMIC DNA]</scope>
    <source>
        <strain evidence="10">YIM 90003</strain>
    </source>
</reference>
<dbReference type="Pfam" id="PF00528">
    <property type="entry name" value="BPD_transp_1"/>
    <property type="match status" value="1"/>
</dbReference>
<protein>
    <submittedName>
        <fullName evidence="9">Peptide ABC transporter permease</fullName>
    </submittedName>
</protein>
<comment type="caution">
    <text evidence="9">The sequence shown here is derived from an EMBL/GenBank/DDBJ whole genome shotgun (WGS) entry which is preliminary data.</text>
</comment>
<evidence type="ECO:0000256" key="1">
    <source>
        <dbReference type="ARBA" id="ARBA00004651"/>
    </source>
</evidence>
<evidence type="ECO:0000313" key="9">
    <source>
        <dbReference type="EMBL" id="KII00017.1"/>
    </source>
</evidence>
<comment type="subcellular location">
    <subcellularLocation>
        <location evidence="1 7">Cell membrane</location>
        <topology evidence="1 7">Multi-pass membrane protein</topology>
    </subcellularLocation>
</comment>
<dbReference type="Gene3D" id="1.10.3720.10">
    <property type="entry name" value="MetI-like"/>
    <property type="match status" value="1"/>
</dbReference>
<accession>A0A0C2JF94</accession>
<name>A0A0C2JF94_9ACTN</name>
<dbReference type="CDD" id="cd06261">
    <property type="entry name" value="TM_PBP2"/>
    <property type="match status" value="1"/>
</dbReference>
<dbReference type="PROSITE" id="PS50928">
    <property type="entry name" value="ABC_TM1"/>
    <property type="match status" value="1"/>
</dbReference>
<dbReference type="InterPro" id="IPR000515">
    <property type="entry name" value="MetI-like"/>
</dbReference>
<evidence type="ECO:0000256" key="6">
    <source>
        <dbReference type="ARBA" id="ARBA00023136"/>
    </source>
</evidence>
<dbReference type="PANTHER" id="PTHR30465:SF0">
    <property type="entry name" value="OLIGOPEPTIDE TRANSPORT SYSTEM PERMEASE PROTEIN APPB"/>
    <property type="match status" value="1"/>
</dbReference>
<dbReference type="OrthoDB" id="9778910at2"/>
<feature type="transmembrane region" description="Helical" evidence="7">
    <location>
        <begin position="103"/>
        <end position="124"/>
    </location>
</feature>
<comment type="similarity">
    <text evidence="7">Belongs to the binding-protein-dependent transport system permease family.</text>
</comment>
<dbReference type="GO" id="GO:0005886">
    <property type="term" value="C:plasma membrane"/>
    <property type="evidence" value="ECO:0007669"/>
    <property type="project" value="UniProtKB-SubCell"/>
</dbReference>
<keyword evidence="6 7" id="KW-0472">Membrane</keyword>
<keyword evidence="10" id="KW-1185">Reference proteome</keyword>
<evidence type="ECO:0000256" key="4">
    <source>
        <dbReference type="ARBA" id="ARBA00022692"/>
    </source>
</evidence>
<evidence type="ECO:0000256" key="3">
    <source>
        <dbReference type="ARBA" id="ARBA00022475"/>
    </source>
</evidence>
<feature type="transmembrane region" description="Helical" evidence="7">
    <location>
        <begin position="191"/>
        <end position="209"/>
    </location>
</feature>
<evidence type="ECO:0000256" key="5">
    <source>
        <dbReference type="ARBA" id="ARBA00022989"/>
    </source>
</evidence>
<proteinExistence type="inferred from homology"/>
<keyword evidence="4 7" id="KW-0812">Transmembrane</keyword>
<dbReference type="InterPro" id="IPR035906">
    <property type="entry name" value="MetI-like_sf"/>
</dbReference>
<dbReference type="GO" id="GO:0055085">
    <property type="term" value="P:transmembrane transport"/>
    <property type="evidence" value="ECO:0007669"/>
    <property type="project" value="InterPro"/>
</dbReference>
<feature type="domain" description="ABC transmembrane type-1" evidence="8">
    <location>
        <begin position="97"/>
        <end position="313"/>
    </location>
</feature>
<dbReference type="Proteomes" id="UP000031675">
    <property type="component" value="Unassembled WGS sequence"/>
</dbReference>
<dbReference type="EMBL" id="JROO01000006">
    <property type="protein sequence ID" value="KII00017.1"/>
    <property type="molecule type" value="Genomic_DNA"/>
</dbReference>
<evidence type="ECO:0000256" key="2">
    <source>
        <dbReference type="ARBA" id="ARBA00022448"/>
    </source>
</evidence>
<feature type="transmembrane region" description="Helical" evidence="7">
    <location>
        <begin position="294"/>
        <end position="320"/>
    </location>
</feature>
<dbReference type="STRING" id="183763.LP52_03460"/>
<keyword evidence="2 7" id="KW-0813">Transport</keyword>